<name>A0A6C0GBV0_9BACT</name>
<organism evidence="1 2">
    <name type="scientific">Rhodocytophaga rosea</name>
    <dbReference type="NCBI Taxonomy" id="2704465"/>
    <lineage>
        <taxon>Bacteria</taxon>
        <taxon>Pseudomonadati</taxon>
        <taxon>Bacteroidota</taxon>
        <taxon>Cytophagia</taxon>
        <taxon>Cytophagales</taxon>
        <taxon>Rhodocytophagaceae</taxon>
        <taxon>Rhodocytophaga</taxon>
    </lineage>
</organism>
<protein>
    <recommendedName>
        <fullName evidence="3">HEAT repeat domain-containing protein</fullName>
    </recommendedName>
</protein>
<sequence length="270" mass="31476">MYALTNHKNEVIKGYALLGLIQRKAPLYDVLLQNIQDSSVLIEETWGCIGGGVNVNSVSSFFVYNTIYILNERERAKIDSILLFADFDSKNDFYYKFIYTDSLKQNNTYYKRLKQLYTKKQYFFLLHHIAQYQNPNDKQLILDALQNDQEYGYFQLNCINDGLHAIKQFPDSTFLPTLESLQKQALTTDSHNIWLTTLYLAILAYDPAVAKPFLKAAIETEHSINDINDREHTKVIYSLIRNINNAEYDEVMNIIKTIPGYEVYDQLIIY</sequence>
<proteinExistence type="predicted"/>
<dbReference type="RefSeq" id="WP_162441512.1">
    <property type="nucleotide sequence ID" value="NZ_CP048222.1"/>
</dbReference>
<evidence type="ECO:0008006" key="3">
    <source>
        <dbReference type="Google" id="ProtNLM"/>
    </source>
</evidence>
<accession>A0A6C0GBV0</accession>
<dbReference type="EMBL" id="CP048222">
    <property type="protein sequence ID" value="QHT65425.1"/>
    <property type="molecule type" value="Genomic_DNA"/>
</dbReference>
<dbReference type="Proteomes" id="UP000480178">
    <property type="component" value="Chromosome"/>
</dbReference>
<dbReference type="AlphaFoldDB" id="A0A6C0GBV0"/>
<keyword evidence="2" id="KW-1185">Reference proteome</keyword>
<reference evidence="1 2" key="1">
    <citation type="submission" date="2020-01" db="EMBL/GenBank/DDBJ databases">
        <authorList>
            <person name="Kim M.K."/>
        </authorList>
    </citation>
    <scope>NUCLEOTIDE SEQUENCE [LARGE SCALE GENOMIC DNA]</scope>
    <source>
        <strain evidence="1 2">172606-1</strain>
    </source>
</reference>
<gene>
    <name evidence="1" type="ORF">GXP67_01405</name>
</gene>
<evidence type="ECO:0000313" key="1">
    <source>
        <dbReference type="EMBL" id="QHT65425.1"/>
    </source>
</evidence>
<evidence type="ECO:0000313" key="2">
    <source>
        <dbReference type="Proteomes" id="UP000480178"/>
    </source>
</evidence>
<dbReference type="KEGG" id="rhoz:GXP67_01405"/>